<keyword evidence="3" id="KW-0378">Hydrolase</keyword>
<dbReference type="EMBL" id="JACHCE010000001">
    <property type="protein sequence ID" value="MBB5634487.1"/>
    <property type="molecule type" value="Genomic_DNA"/>
</dbReference>
<evidence type="ECO:0000259" key="2">
    <source>
        <dbReference type="Pfam" id="PF14258"/>
    </source>
</evidence>
<proteinExistence type="predicted"/>
<dbReference type="InterPro" id="IPR025646">
    <property type="entry name" value="DUF4350"/>
</dbReference>
<sequence length="271" mass="30051">MNKFHLIISSILVFTALNGNAQNKKTDSLTVMLDSYFNNETKKDQAGNLVSWHYKWEEHTNGGFSLWGDEFRKSGFRTSTLYAAPTAQNLKGSSVYIIVDPDTEQESSDPEFIQAAHVKTISEWVKKGGILILMGNDIGNAELEHFNTLTKVFGVQFNMDCKGKVTGDQFEMGKINVPAGNPVFKTAKQLFIKEFSSLAITAPAKSILKDRDGNDVIALSKYGKGSVIIVGDPWLYNEYVDGKKLPAEYDNLKAGTDLVHWISNQISAAKK</sequence>
<dbReference type="GO" id="GO:0102211">
    <property type="term" value="F:unsaturated rhamnogalacturonyl hydrolase activity"/>
    <property type="evidence" value="ECO:0007669"/>
    <property type="project" value="UniProtKB-EC"/>
</dbReference>
<keyword evidence="1" id="KW-0732">Signal</keyword>
<dbReference type="Gene3D" id="3.40.50.880">
    <property type="match status" value="1"/>
</dbReference>
<evidence type="ECO:0000313" key="4">
    <source>
        <dbReference type="Proteomes" id="UP000537204"/>
    </source>
</evidence>
<evidence type="ECO:0000256" key="1">
    <source>
        <dbReference type="SAM" id="SignalP"/>
    </source>
</evidence>
<feature type="chain" id="PRO_5031447357" evidence="1">
    <location>
        <begin position="22"/>
        <end position="271"/>
    </location>
</feature>
<protein>
    <submittedName>
        <fullName evidence="3">Unsaturated rhamnogalacturonyl hydrolase</fullName>
        <ecNumber evidence="3">3.2.1.172</ecNumber>
    </submittedName>
</protein>
<comment type="caution">
    <text evidence="3">The sequence shown here is derived from an EMBL/GenBank/DDBJ whole genome shotgun (WGS) entry which is preliminary data.</text>
</comment>
<feature type="domain" description="DUF4350" evidence="2">
    <location>
        <begin position="110"/>
        <end position="235"/>
    </location>
</feature>
<organism evidence="3 4">
    <name type="scientific">Pedobacter cryoconitis</name>
    <dbReference type="NCBI Taxonomy" id="188932"/>
    <lineage>
        <taxon>Bacteria</taxon>
        <taxon>Pseudomonadati</taxon>
        <taxon>Bacteroidota</taxon>
        <taxon>Sphingobacteriia</taxon>
        <taxon>Sphingobacteriales</taxon>
        <taxon>Sphingobacteriaceae</taxon>
        <taxon>Pedobacter</taxon>
    </lineage>
</organism>
<reference evidence="3 4" key="1">
    <citation type="submission" date="2020-08" db="EMBL/GenBank/DDBJ databases">
        <title>Genomic Encyclopedia of Type Strains, Phase IV (KMG-V): Genome sequencing to study the core and pangenomes of soil and plant-associated prokaryotes.</title>
        <authorList>
            <person name="Whitman W."/>
        </authorList>
    </citation>
    <scope>NUCLEOTIDE SEQUENCE [LARGE SCALE GENOMIC DNA]</scope>
    <source>
        <strain evidence="3 4">S3M1</strain>
    </source>
</reference>
<dbReference type="RefSeq" id="WP_183878338.1">
    <property type="nucleotide sequence ID" value="NZ_JACHCE010000001.1"/>
</dbReference>
<evidence type="ECO:0000313" key="3">
    <source>
        <dbReference type="EMBL" id="MBB5634487.1"/>
    </source>
</evidence>
<feature type="signal peptide" evidence="1">
    <location>
        <begin position="1"/>
        <end position="21"/>
    </location>
</feature>
<dbReference type="Proteomes" id="UP000537204">
    <property type="component" value="Unassembled WGS sequence"/>
</dbReference>
<keyword evidence="3" id="KW-0326">Glycosidase</keyword>
<dbReference type="SUPFAM" id="SSF52317">
    <property type="entry name" value="Class I glutamine amidotransferase-like"/>
    <property type="match status" value="1"/>
</dbReference>
<accession>A0A7W8ZI92</accession>
<dbReference type="AlphaFoldDB" id="A0A7W8ZI92"/>
<dbReference type="Pfam" id="PF14258">
    <property type="entry name" value="DUF4350"/>
    <property type="match status" value="1"/>
</dbReference>
<gene>
    <name evidence="3" type="ORF">HDE68_000372</name>
</gene>
<name>A0A7W8ZI92_9SPHI</name>
<dbReference type="EC" id="3.2.1.172" evidence="3"/>
<dbReference type="InterPro" id="IPR029062">
    <property type="entry name" value="Class_I_gatase-like"/>
</dbReference>